<proteinExistence type="predicted"/>
<dbReference type="AlphaFoldDB" id="A0A1I6K7V8"/>
<evidence type="ECO:0000256" key="1">
    <source>
        <dbReference type="SAM" id="Coils"/>
    </source>
</evidence>
<dbReference type="STRING" id="37658.SAMN05661086_02259"/>
<dbReference type="RefSeq" id="WP_092560810.1">
    <property type="nucleotide sequence ID" value="NZ_FOYZ01000008.1"/>
</dbReference>
<keyword evidence="1" id="KW-0175">Coiled coil</keyword>
<dbReference type="Proteomes" id="UP000199659">
    <property type="component" value="Unassembled WGS sequence"/>
</dbReference>
<keyword evidence="4" id="KW-1185">Reference proteome</keyword>
<protein>
    <submittedName>
        <fullName evidence="3">Zinc-ribbon domain-containing protein</fullName>
    </submittedName>
</protein>
<name>A0A1I6K7V8_9FIRM</name>
<sequence length="215" mass="24676">MLRKYMDELYDQAVVLYTNAQEQTEYEEAERAFETVLQQFESYQQTCSPTLEDKVFMALANWQMSTCGMITGNRISALRGIEEFSQITTEIVEMDDSFLPLKLSVETLVSYCMHVVLIDGEREEGIHACKMATDTAEKLLEIEDTQETKDYIENVKKRCKEIEDFFWPEPKEEPVSNHAGGCEYCISCGNMLTEEMVFCPKCGTKKQSAISKEVL</sequence>
<gene>
    <name evidence="3" type="ORF">SAMN05661086_02259</name>
</gene>
<evidence type="ECO:0000259" key="2">
    <source>
        <dbReference type="Pfam" id="PF13240"/>
    </source>
</evidence>
<feature type="coiled-coil region" evidence="1">
    <location>
        <begin position="19"/>
        <end position="46"/>
    </location>
</feature>
<evidence type="ECO:0000313" key="4">
    <source>
        <dbReference type="Proteomes" id="UP000199659"/>
    </source>
</evidence>
<dbReference type="Pfam" id="PF13240">
    <property type="entry name" value="Zn_Ribbon_1"/>
    <property type="match status" value="1"/>
</dbReference>
<dbReference type="EMBL" id="FOYZ01000008">
    <property type="protein sequence ID" value="SFR87244.1"/>
    <property type="molecule type" value="Genomic_DNA"/>
</dbReference>
<feature type="domain" description="Zinc-ribbon" evidence="2">
    <location>
        <begin position="184"/>
        <end position="205"/>
    </location>
</feature>
<evidence type="ECO:0000313" key="3">
    <source>
        <dbReference type="EMBL" id="SFR87244.1"/>
    </source>
</evidence>
<reference evidence="3 4" key="1">
    <citation type="submission" date="2016-10" db="EMBL/GenBank/DDBJ databases">
        <authorList>
            <person name="de Groot N.N."/>
        </authorList>
    </citation>
    <scope>NUCLEOTIDE SEQUENCE [LARGE SCALE GENOMIC DNA]</scope>
    <source>
        <strain evidence="3 4">743A</strain>
    </source>
</reference>
<organism evidence="3 4">
    <name type="scientific">Anaeromicropila populeti</name>
    <dbReference type="NCBI Taxonomy" id="37658"/>
    <lineage>
        <taxon>Bacteria</taxon>
        <taxon>Bacillati</taxon>
        <taxon>Bacillota</taxon>
        <taxon>Clostridia</taxon>
        <taxon>Lachnospirales</taxon>
        <taxon>Lachnospiraceae</taxon>
        <taxon>Anaeromicropila</taxon>
    </lineage>
</organism>
<accession>A0A1I6K7V8</accession>
<dbReference type="InterPro" id="IPR026870">
    <property type="entry name" value="Zinc_ribbon_dom"/>
</dbReference>